<feature type="compositionally biased region" description="Acidic residues" evidence="1">
    <location>
        <begin position="147"/>
        <end position="163"/>
    </location>
</feature>
<dbReference type="AlphaFoldDB" id="A0AAD6DLN9"/>
<dbReference type="RefSeq" id="XP_056747729.1">
    <property type="nucleotide sequence ID" value="XM_056902442.1"/>
</dbReference>
<reference evidence="2" key="1">
    <citation type="journal article" date="2023" name="IMA Fungus">
        <title>Comparative genomic study of the Penicillium genus elucidates a diverse pangenome and 15 lateral gene transfer events.</title>
        <authorList>
            <person name="Petersen C."/>
            <person name="Sorensen T."/>
            <person name="Nielsen M.R."/>
            <person name="Sondergaard T.E."/>
            <person name="Sorensen J.L."/>
            <person name="Fitzpatrick D.A."/>
            <person name="Frisvad J.C."/>
            <person name="Nielsen K.L."/>
        </authorList>
    </citation>
    <scope>NUCLEOTIDE SEQUENCE</scope>
    <source>
        <strain evidence="2">IBT 12815</strain>
    </source>
</reference>
<feature type="region of interest" description="Disordered" evidence="1">
    <location>
        <begin position="1"/>
        <end position="80"/>
    </location>
</feature>
<gene>
    <name evidence="2" type="ORF">N7537_011388</name>
</gene>
<keyword evidence="3" id="KW-1185">Reference proteome</keyword>
<dbReference type="EMBL" id="JAQJAE010000006">
    <property type="protein sequence ID" value="KAJ5588710.1"/>
    <property type="molecule type" value="Genomic_DNA"/>
</dbReference>
<comment type="caution">
    <text evidence="2">The sequence shown here is derived from an EMBL/GenBank/DDBJ whole genome shotgun (WGS) entry which is preliminary data.</text>
</comment>
<protein>
    <submittedName>
        <fullName evidence="2">Uncharacterized protein</fullName>
    </submittedName>
</protein>
<sequence>MDSCLPKAQTSLNNGLPVDQDLHQDHTSTRPWPKPQSLPLKPSDSRENRGVVHPNWEDPLLGQSEPLFAGHSRPHFPLYGGQSQQVAIPTLGPNQHETVTLNEYRGHACEQHRSEQPTDIMPVSSQFMTRSPPANKIEQSLDKSSELEDEEDSWPTEGDEWWT</sequence>
<name>A0AAD6DLN9_9EURO</name>
<evidence type="ECO:0000256" key="1">
    <source>
        <dbReference type="SAM" id="MobiDB-lite"/>
    </source>
</evidence>
<feature type="region of interest" description="Disordered" evidence="1">
    <location>
        <begin position="109"/>
        <end position="163"/>
    </location>
</feature>
<dbReference type="Proteomes" id="UP001213799">
    <property type="component" value="Unassembled WGS sequence"/>
</dbReference>
<proteinExistence type="predicted"/>
<evidence type="ECO:0000313" key="2">
    <source>
        <dbReference type="EMBL" id="KAJ5588710.1"/>
    </source>
</evidence>
<organism evidence="2 3">
    <name type="scientific">Penicillium hordei</name>
    <dbReference type="NCBI Taxonomy" id="40994"/>
    <lineage>
        <taxon>Eukaryota</taxon>
        <taxon>Fungi</taxon>
        <taxon>Dikarya</taxon>
        <taxon>Ascomycota</taxon>
        <taxon>Pezizomycotina</taxon>
        <taxon>Eurotiomycetes</taxon>
        <taxon>Eurotiomycetidae</taxon>
        <taxon>Eurotiales</taxon>
        <taxon>Aspergillaceae</taxon>
        <taxon>Penicillium</taxon>
    </lineage>
</organism>
<reference evidence="2" key="2">
    <citation type="submission" date="2023-01" db="EMBL/GenBank/DDBJ databases">
        <authorList>
            <person name="Petersen C."/>
        </authorList>
    </citation>
    <scope>NUCLEOTIDE SEQUENCE</scope>
    <source>
        <strain evidence="2">IBT 12815</strain>
    </source>
</reference>
<dbReference type="GeneID" id="81592684"/>
<evidence type="ECO:0000313" key="3">
    <source>
        <dbReference type="Proteomes" id="UP001213799"/>
    </source>
</evidence>
<accession>A0AAD6DLN9</accession>